<feature type="transmembrane region" description="Helical" evidence="1">
    <location>
        <begin position="153"/>
        <end position="177"/>
    </location>
</feature>
<dbReference type="RefSeq" id="WP_185384095.1">
    <property type="nucleotide sequence ID" value="NZ_JAARRG010000012.1"/>
</dbReference>
<reference evidence="2 3" key="1">
    <citation type="submission" date="2020-03" db="EMBL/GenBank/DDBJ databases">
        <title>Soil Listeria distribution.</title>
        <authorList>
            <person name="Liao J."/>
            <person name="Wiedmann M."/>
        </authorList>
    </citation>
    <scope>NUCLEOTIDE SEQUENCE [LARGE SCALE GENOMIC DNA]</scope>
    <source>
        <strain evidence="2 3">FSL L7-1560</strain>
    </source>
</reference>
<protein>
    <submittedName>
        <fullName evidence="2">Uncharacterized protein</fullName>
    </submittedName>
</protein>
<feature type="transmembrane region" description="Helical" evidence="1">
    <location>
        <begin position="121"/>
        <end position="147"/>
    </location>
</feature>
<feature type="transmembrane region" description="Helical" evidence="1">
    <location>
        <begin position="223"/>
        <end position="245"/>
    </location>
</feature>
<gene>
    <name evidence="2" type="ORF">HB897_13145</name>
</gene>
<dbReference type="EMBL" id="JAARRG010000012">
    <property type="protein sequence ID" value="MBC1487175.1"/>
    <property type="molecule type" value="Genomic_DNA"/>
</dbReference>
<feature type="transmembrane region" description="Helical" evidence="1">
    <location>
        <begin position="184"/>
        <end position="203"/>
    </location>
</feature>
<organism evidence="2 3">
    <name type="scientific">Listeria seeligeri</name>
    <dbReference type="NCBI Taxonomy" id="1640"/>
    <lineage>
        <taxon>Bacteria</taxon>
        <taxon>Bacillati</taxon>
        <taxon>Bacillota</taxon>
        <taxon>Bacilli</taxon>
        <taxon>Bacillales</taxon>
        <taxon>Listeriaceae</taxon>
        <taxon>Listeria</taxon>
    </lineage>
</organism>
<accession>A0A7X1C7P6</accession>
<keyword evidence="1" id="KW-0812">Transmembrane</keyword>
<evidence type="ECO:0000313" key="3">
    <source>
        <dbReference type="Proteomes" id="UP000523362"/>
    </source>
</evidence>
<sequence>MLKAHWKLEWHAHRCWFIATFSSWLICLLIGLFYKLSQGAVTPVEISLDLNGAAFTSGDNVFLTLISFIEGSWLFIWLILFFDTGRAGVYDENRYLFFQTEIPIWKILVNKLIISAGEMTILITGVLFFTLSLATISGAELGLMFILKIILETLIGFLLVNMSFSCIVCVATALSMIPVNGYRFGFIAAIIYFVVINSAQMHIGQNWLPQVGSVIHFSYSIGLEFQFSLLVFIFNILFGIFLLFLTTKILNKSADLQ</sequence>
<evidence type="ECO:0000313" key="2">
    <source>
        <dbReference type="EMBL" id="MBC1487175.1"/>
    </source>
</evidence>
<feature type="transmembrane region" description="Helical" evidence="1">
    <location>
        <begin position="12"/>
        <end position="34"/>
    </location>
</feature>
<proteinExistence type="predicted"/>
<keyword evidence="1" id="KW-0472">Membrane</keyword>
<dbReference type="AlphaFoldDB" id="A0A7X1C7P6"/>
<dbReference type="Proteomes" id="UP000523362">
    <property type="component" value="Unassembled WGS sequence"/>
</dbReference>
<evidence type="ECO:0000256" key="1">
    <source>
        <dbReference type="SAM" id="Phobius"/>
    </source>
</evidence>
<feature type="transmembrane region" description="Helical" evidence="1">
    <location>
        <begin position="61"/>
        <end position="82"/>
    </location>
</feature>
<comment type="caution">
    <text evidence="2">The sequence shown here is derived from an EMBL/GenBank/DDBJ whole genome shotgun (WGS) entry which is preliminary data.</text>
</comment>
<name>A0A7X1C7P6_LISSE</name>
<keyword evidence="1" id="KW-1133">Transmembrane helix</keyword>